<feature type="transmembrane region" description="Helical" evidence="1">
    <location>
        <begin position="108"/>
        <end position="126"/>
    </location>
</feature>
<evidence type="ECO:0000313" key="2">
    <source>
        <dbReference type="EMBL" id="GAA5150847.1"/>
    </source>
</evidence>
<sequence length="141" mass="14436">MPDATSEPAEPDRPVDDVRPPALTVAAALVGLQGLGFVGLAALSASDTVADRLEVGLSVAVFLAGYGAVLLAGAWGLATLRSWSRGPVLMTQLVQLGLAWNVRAEPGLAVPLAVSAVVVGVCVLRPSSLEALGVRLEREET</sequence>
<comment type="caution">
    <text evidence="2">The sequence shown here is derived from an EMBL/GenBank/DDBJ whole genome shotgun (WGS) entry which is preliminary data.</text>
</comment>
<evidence type="ECO:0008006" key="4">
    <source>
        <dbReference type="Google" id="ProtNLM"/>
    </source>
</evidence>
<feature type="transmembrane region" description="Helical" evidence="1">
    <location>
        <begin position="55"/>
        <end position="78"/>
    </location>
</feature>
<keyword evidence="1" id="KW-1133">Transmembrane helix</keyword>
<organism evidence="2 3">
    <name type="scientific">Nocardioides marinquilinus</name>
    <dbReference type="NCBI Taxonomy" id="1210400"/>
    <lineage>
        <taxon>Bacteria</taxon>
        <taxon>Bacillati</taxon>
        <taxon>Actinomycetota</taxon>
        <taxon>Actinomycetes</taxon>
        <taxon>Propionibacteriales</taxon>
        <taxon>Nocardioidaceae</taxon>
        <taxon>Nocardioides</taxon>
    </lineage>
</organism>
<gene>
    <name evidence="2" type="ORF">GCM10023340_28760</name>
</gene>
<dbReference type="RefSeq" id="WP_345459734.1">
    <property type="nucleotide sequence ID" value="NZ_BAABKG010000003.1"/>
</dbReference>
<evidence type="ECO:0000256" key="1">
    <source>
        <dbReference type="SAM" id="Phobius"/>
    </source>
</evidence>
<keyword evidence="1" id="KW-0472">Membrane</keyword>
<dbReference type="EMBL" id="BAABKG010000003">
    <property type="protein sequence ID" value="GAA5150847.1"/>
    <property type="molecule type" value="Genomic_DNA"/>
</dbReference>
<protein>
    <recommendedName>
        <fullName evidence="4">Integral membrane protein</fullName>
    </recommendedName>
</protein>
<keyword evidence="3" id="KW-1185">Reference proteome</keyword>
<reference evidence="3" key="1">
    <citation type="journal article" date="2019" name="Int. J. Syst. Evol. Microbiol.">
        <title>The Global Catalogue of Microorganisms (GCM) 10K type strain sequencing project: providing services to taxonomists for standard genome sequencing and annotation.</title>
        <authorList>
            <consortium name="The Broad Institute Genomics Platform"/>
            <consortium name="The Broad Institute Genome Sequencing Center for Infectious Disease"/>
            <person name="Wu L."/>
            <person name="Ma J."/>
        </authorList>
    </citation>
    <scope>NUCLEOTIDE SEQUENCE [LARGE SCALE GENOMIC DNA]</scope>
    <source>
        <strain evidence="3">JCM 18459</strain>
    </source>
</reference>
<evidence type="ECO:0000313" key="3">
    <source>
        <dbReference type="Proteomes" id="UP001500221"/>
    </source>
</evidence>
<name>A0ABP9PSD1_9ACTN</name>
<proteinExistence type="predicted"/>
<feature type="transmembrane region" description="Helical" evidence="1">
    <location>
        <begin position="22"/>
        <end position="43"/>
    </location>
</feature>
<accession>A0ABP9PSD1</accession>
<keyword evidence="1" id="KW-0812">Transmembrane</keyword>
<dbReference type="Proteomes" id="UP001500221">
    <property type="component" value="Unassembled WGS sequence"/>
</dbReference>